<evidence type="ECO:0000313" key="2">
    <source>
        <dbReference type="Proteomes" id="UP001595191"/>
    </source>
</evidence>
<organism evidence="1 2">
    <name type="scientific">Meishania litoralis</name>
    <dbReference type="NCBI Taxonomy" id="3434685"/>
    <lineage>
        <taxon>Bacteria</taxon>
        <taxon>Pseudomonadati</taxon>
        <taxon>Bacteroidota</taxon>
        <taxon>Flavobacteriia</taxon>
        <taxon>Flavobacteriales</taxon>
        <taxon>Flavobacteriaceae</taxon>
        <taxon>Meishania</taxon>
    </lineage>
</organism>
<protein>
    <submittedName>
        <fullName evidence="1">Response regulator</fullName>
    </submittedName>
</protein>
<dbReference type="EMBL" id="JBHFPV010000004">
    <property type="protein sequence ID" value="MFH6604539.1"/>
    <property type="molecule type" value="Genomic_DNA"/>
</dbReference>
<name>A0ACC7LMM7_9FLAO</name>
<sequence>MISSTDEFVNDQKIYTDRLGRIWSIVGNRPLAIYDKESDSFDDINAIDKAKCMIQAKNGNYFIGTVGNGLYSINQKTKDTLQLLKRQEIPEQIFEIIEYKENIFASTTNGIAKSENGKFSWLKIPSQNPNGYSAITSSEEHGVWLGTRKNGLYKLNGSESGIEKFEGFEHYSFSDDLEIVDLLFDSDHSLWVSTNGQGVFLIDLKKEKINHLTNNKYDNNSLLSNKTLMLYEDSHKGIWITNTRGISLYDPFLFKFNRLTQNELPHDLTMSTITEIQKDSEGHIWLASMESGIFKIDGTTGDITSFNNENCGLTGNGILSMEFIGKELWVSNTDSEIQVMNYDQNGVLKNVGTKKVLNSWVEKIKKDSENNIWLQIANNGLVKYDPESTIPPVIRIEAENINTFPSKKIFDFKEGNNKKMWIVGDEGLFSYDLRSSKIEHYDLDLNNYSKILPFEDNTLWIWNHNSGLLRYDPEKNKTTLKYDFIPEFTVQSINHHNEWFWLASSQGIIKIPERTGELFKYDDQQDLQSLEFTFANYWDNETQTLYLGGKEGINWFKPDEITENPYAPETAIDKINLFNNPIDGTVRTDFEYDQNSFTFEISALQFSSHDKNKFKHRLLNYDADWVHSQNKSLIRYSNLPPGKYEFQALSGNYDNIWDLTPATYKFEIKNPWYLSKTARVTYGIAFLLLIFLIYQYFYSKWELQSKLKIEFQRSEHLKELDKLKNRLYINISHEFRTPLTLISGPIERQLQNPDNPEGLKNDLQLVDKSTKRLLKLVDQLLDLAKLESGNLNIRAKEVQISSFFKQIMSLFEYQAKQKKINFEWHSNGLGKAWIDLDVLEKIAGNLLSNAFKYTPIDGTILCQVKTVDDQLILIVMNNGVSISQEEIPKLFRRYYQKESTKDGSGIGLSLVKELVQLSHGTVKAELIVNGHIQFTVKLPISKHAYDQHEIEEHSSSLVTSTPFTNHKNDDTPSVPNTEKPVLLIVEDDEDIRSFLKSLFKERYKIKECTNGEDGFASALKLVPDIILSDIMMPKLDGEKMTKKLKNHELTSHIPIILLTAKSGNPNEISGLRSGADDYITKPFKVEVLNLKMENLMRLRNNIKLKYRQGFVLKDIPFSDMDEAFLKRLQQILDENIMNPQLSSKDLAKKMNVSRTQLHRKLKALAGRSTTEFIRNNRLQLAIKLLVDSRLTIKEIAYNVGFNTPSYFVTSFKKDLGVTPSTYREQHRRS</sequence>
<keyword evidence="2" id="KW-1185">Reference proteome</keyword>
<dbReference type="Proteomes" id="UP001595191">
    <property type="component" value="Unassembled WGS sequence"/>
</dbReference>
<reference evidence="1" key="1">
    <citation type="submission" date="2024-09" db="EMBL/GenBank/DDBJ databases">
        <authorList>
            <person name="Liu J."/>
        </authorList>
    </citation>
    <scope>NUCLEOTIDE SEQUENCE</scope>
    <source>
        <strain evidence="1">NBU2967</strain>
    </source>
</reference>
<gene>
    <name evidence="1" type="ORF">ACEZ3G_13700</name>
</gene>
<evidence type="ECO:0000313" key="1">
    <source>
        <dbReference type="EMBL" id="MFH6604539.1"/>
    </source>
</evidence>
<comment type="caution">
    <text evidence="1">The sequence shown here is derived from an EMBL/GenBank/DDBJ whole genome shotgun (WGS) entry which is preliminary data.</text>
</comment>
<accession>A0ACC7LMM7</accession>
<proteinExistence type="predicted"/>